<evidence type="ECO:0000313" key="1">
    <source>
        <dbReference type="EMBL" id="KAI4346264.1"/>
    </source>
</evidence>
<proteinExistence type="predicted"/>
<reference evidence="1 2" key="1">
    <citation type="journal article" date="2022" name="DNA Res.">
        <title>Chromosomal-level genome assembly of the orchid tree Bauhinia variegata (Leguminosae; Cercidoideae) supports the allotetraploid origin hypothesis of Bauhinia.</title>
        <authorList>
            <person name="Zhong Y."/>
            <person name="Chen Y."/>
            <person name="Zheng D."/>
            <person name="Pang J."/>
            <person name="Liu Y."/>
            <person name="Luo S."/>
            <person name="Meng S."/>
            <person name="Qian L."/>
            <person name="Wei D."/>
            <person name="Dai S."/>
            <person name="Zhou R."/>
        </authorList>
    </citation>
    <scope>NUCLEOTIDE SEQUENCE [LARGE SCALE GENOMIC DNA]</scope>
    <source>
        <strain evidence="1">BV-YZ2020</strain>
    </source>
</reference>
<comment type="caution">
    <text evidence="1">The sequence shown here is derived from an EMBL/GenBank/DDBJ whole genome shotgun (WGS) entry which is preliminary data.</text>
</comment>
<protein>
    <submittedName>
        <fullName evidence="1">Uncharacterized protein</fullName>
    </submittedName>
</protein>
<sequence length="138" mass="15011">MSHSAFIVGQSSQRSYCAVALGDDAVISAFSLSEDKSRSLVGTILSKVVPATFSTISSLSKMIWRSERTSPKKPDQKPQSFARAAPLTCLKDHPRKGEKLTLSPSGTLAARTDSLGRILLLDILNTEEEEERSKLTCQ</sequence>
<evidence type="ECO:0000313" key="2">
    <source>
        <dbReference type="Proteomes" id="UP000828941"/>
    </source>
</evidence>
<dbReference type="EMBL" id="CM039430">
    <property type="protein sequence ID" value="KAI4346264.1"/>
    <property type="molecule type" value="Genomic_DNA"/>
</dbReference>
<gene>
    <name evidence="1" type="ORF">L6164_013330</name>
</gene>
<name>A0ACB9PE75_BAUVA</name>
<accession>A0ACB9PE75</accession>
<organism evidence="1 2">
    <name type="scientific">Bauhinia variegata</name>
    <name type="common">Purple orchid tree</name>
    <name type="synonym">Phanera variegata</name>
    <dbReference type="NCBI Taxonomy" id="167791"/>
    <lineage>
        <taxon>Eukaryota</taxon>
        <taxon>Viridiplantae</taxon>
        <taxon>Streptophyta</taxon>
        <taxon>Embryophyta</taxon>
        <taxon>Tracheophyta</taxon>
        <taxon>Spermatophyta</taxon>
        <taxon>Magnoliopsida</taxon>
        <taxon>eudicotyledons</taxon>
        <taxon>Gunneridae</taxon>
        <taxon>Pentapetalae</taxon>
        <taxon>rosids</taxon>
        <taxon>fabids</taxon>
        <taxon>Fabales</taxon>
        <taxon>Fabaceae</taxon>
        <taxon>Cercidoideae</taxon>
        <taxon>Cercideae</taxon>
        <taxon>Bauhiniinae</taxon>
        <taxon>Bauhinia</taxon>
    </lineage>
</organism>
<dbReference type="Proteomes" id="UP000828941">
    <property type="component" value="Chromosome 5"/>
</dbReference>
<keyword evidence="2" id="KW-1185">Reference proteome</keyword>